<evidence type="ECO:0008006" key="3">
    <source>
        <dbReference type="Google" id="ProtNLM"/>
    </source>
</evidence>
<protein>
    <recommendedName>
        <fullName evidence="3">HTH crp-type domain-containing protein</fullName>
    </recommendedName>
</protein>
<dbReference type="SUPFAM" id="SSF46785">
    <property type="entry name" value="Winged helix' DNA-binding domain"/>
    <property type="match status" value="1"/>
</dbReference>
<dbReference type="AlphaFoldDB" id="A0A0B4CC06"/>
<dbReference type="EMBL" id="JWSY01000009">
    <property type="protein sequence ID" value="KIC58799.1"/>
    <property type="molecule type" value="Genomic_DNA"/>
</dbReference>
<organism evidence="1 2">
    <name type="scientific">Brevundimonas nasdae</name>
    <dbReference type="NCBI Taxonomy" id="172043"/>
    <lineage>
        <taxon>Bacteria</taxon>
        <taxon>Pseudomonadati</taxon>
        <taxon>Pseudomonadota</taxon>
        <taxon>Alphaproteobacteria</taxon>
        <taxon>Caulobacterales</taxon>
        <taxon>Caulobacteraceae</taxon>
        <taxon>Brevundimonas</taxon>
    </lineage>
</organism>
<gene>
    <name evidence="1" type="ORF">RM53_06170</name>
</gene>
<evidence type="ECO:0000313" key="1">
    <source>
        <dbReference type="EMBL" id="KIC58799.1"/>
    </source>
</evidence>
<dbReference type="InterPro" id="IPR011991">
    <property type="entry name" value="ArsR-like_HTH"/>
</dbReference>
<dbReference type="GO" id="GO:0006355">
    <property type="term" value="P:regulation of DNA-templated transcription"/>
    <property type="evidence" value="ECO:0007669"/>
    <property type="project" value="UniProtKB-ARBA"/>
</dbReference>
<proteinExistence type="predicted"/>
<dbReference type="InterPro" id="IPR036390">
    <property type="entry name" value="WH_DNA-bd_sf"/>
</dbReference>
<dbReference type="RefSeq" id="WP_039245247.1">
    <property type="nucleotide sequence ID" value="NZ_JWSY01000009.1"/>
</dbReference>
<comment type="caution">
    <text evidence="1">The sequence shown here is derived from an EMBL/GenBank/DDBJ whole genome shotgun (WGS) entry which is preliminary data.</text>
</comment>
<dbReference type="Proteomes" id="UP000031166">
    <property type="component" value="Unassembled WGS sequence"/>
</dbReference>
<dbReference type="STRING" id="172043.RM53_06170"/>
<sequence>MSLRSQAAQVAWLNTKLTLDFIAASRTWIDEDLISALLTAGVVDANVRGADDEGAARDPSIGAGILPNALRRPVNAISIAMSLGVPRESARTKLAGLVERGVLVRTDGGFVLRAEVSQSKPFKSAMEAFLLATVAFVDGLAMLNACGARDGDRVVTPAWPVAGLATRLMTAHVLKGIQHARSLKPEISLTTHYVLLWLSHLTGSALRVGHGEPDAGRLALLNPPFGPVSVIEVAKAARMDDETVRRHLGQLEKAGLVIRVAGKRDINLPDQTLVANWLDFQSRTILGTQQLVRKLYVAGVIVDRPSETIRLF</sequence>
<reference evidence="1 2" key="1">
    <citation type="submission" date="2014-12" db="EMBL/GenBank/DDBJ databases">
        <title>Genome sequencing of Brevundimonas nasdae TPW30.</title>
        <authorList>
            <person name="Tan P.W."/>
            <person name="Chan K.-G."/>
        </authorList>
    </citation>
    <scope>NUCLEOTIDE SEQUENCE [LARGE SCALE GENOMIC DNA]</scope>
    <source>
        <strain evidence="1 2">TPW30</strain>
    </source>
</reference>
<dbReference type="CDD" id="cd00090">
    <property type="entry name" value="HTH_ARSR"/>
    <property type="match status" value="1"/>
</dbReference>
<evidence type="ECO:0000313" key="2">
    <source>
        <dbReference type="Proteomes" id="UP000031166"/>
    </source>
</evidence>
<name>A0A0B4CC06_9CAUL</name>
<dbReference type="InterPro" id="IPR036388">
    <property type="entry name" value="WH-like_DNA-bd_sf"/>
</dbReference>
<accession>A0A0B4CC06</accession>
<dbReference type="Gene3D" id="1.10.10.10">
    <property type="entry name" value="Winged helix-like DNA-binding domain superfamily/Winged helix DNA-binding domain"/>
    <property type="match status" value="1"/>
</dbReference>